<sequence length="320" mass="34961">MDDKLVPITNAAANGQVVERVKELYVRFLKEREKPLLDAVLASLALAPHVYESGVQELTPQMEEAFSLAFPHRDLDEVAGYDGEQLEGLLTAWKGKYFEVLVRDRLNSGETVGEIQLEDGQAAQLAADPTQAGWDLQIFNADGSVAQEIQLKATDSLSYIKEAIEKYPDIQVMSTDEVLDSTDPIVDQILSSGMNNAQITQDLTAAVTHIETPLEQLADALLPGLPFLVITVSEGRHVLMGRKTFELALVDALERSMKSGIAIGAGALVAFLDGGLLSIPTTILTRLGIDRYQLLGKASELVMNKSDQIIDLRRFYPPSP</sequence>
<protein>
    <submittedName>
        <fullName evidence="1">Uncharacterized protein</fullName>
    </submittedName>
</protein>
<evidence type="ECO:0000313" key="3">
    <source>
        <dbReference type="Proteomes" id="UP000595847"/>
    </source>
</evidence>
<dbReference type="AlphaFoldDB" id="A0A7T5ENG2"/>
<dbReference type="EMBL" id="CP066308">
    <property type="protein sequence ID" value="QQE75791.1"/>
    <property type="molecule type" value="Genomic_DNA"/>
</dbReference>
<evidence type="ECO:0000313" key="4">
    <source>
        <dbReference type="Proteomes" id="UP000677234"/>
    </source>
</evidence>
<dbReference type="Proteomes" id="UP000595847">
    <property type="component" value="Chromosome"/>
</dbReference>
<reference evidence="2" key="2">
    <citation type="submission" date="2021-04" db="EMBL/GenBank/DDBJ databases">
        <title>Brevibacillus composti FJAT-54423, complete genome.</title>
        <authorList>
            <person name="Tang R."/>
        </authorList>
    </citation>
    <scope>NUCLEOTIDE SEQUENCE</scope>
    <source>
        <strain evidence="2">FJAT-54424</strain>
    </source>
</reference>
<dbReference type="KEGG" id="bcop:JD108_07925"/>
<reference evidence="1 3" key="1">
    <citation type="submission" date="2020-12" db="EMBL/GenBank/DDBJ databases">
        <title>strain FJAT-54423T represents a novel species of the genus Brevibacillus.</title>
        <authorList>
            <person name="Tang R."/>
        </authorList>
    </citation>
    <scope>NUCLEOTIDE SEQUENCE [LARGE SCALE GENOMIC DNA]</scope>
    <source>
        <strain evidence="1 3">FJAT-54423</strain>
    </source>
</reference>
<accession>A0A7T5ENG2</accession>
<gene>
    <name evidence="1" type="ORF">JD108_07925</name>
    <name evidence="2" type="ORF">KDJ56_07605</name>
</gene>
<name>A0A7T5ENG2_9BACL</name>
<dbReference type="EMBL" id="CP073708">
    <property type="protein sequence ID" value="QUO42817.1"/>
    <property type="molecule type" value="Genomic_DNA"/>
</dbReference>
<evidence type="ECO:0000313" key="2">
    <source>
        <dbReference type="EMBL" id="QUO42817.1"/>
    </source>
</evidence>
<dbReference type="Proteomes" id="UP000677234">
    <property type="component" value="Chromosome"/>
</dbReference>
<dbReference type="RefSeq" id="WP_198829305.1">
    <property type="nucleotide sequence ID" value="NZ_CP066308.1"/>
</dbReference>
<evidence type="ECO:0000313" key="1">
    <source>
        <dbReference type="EMBL" id="QQE75791.1"/>
    </source>
</evidence>
<proteinExistence type="predicted"/>
<organism evidence="1 3">
    <name type="scientific">Brevibacillus composti</name>
    <dbReference type="NCBI Taxonomy" id="2796470"/>
    <lineage>
        <taxon>Bacteria</taxon>
        <taxon>Bacillati</taxon>
        <taxon>Bacillota</taxon>
        <taxon>Bacilli</taxon>
        <taxon>Bacillales</taxon>
        <taxon>Paenibacillaceae</taxon>
        <taxon>Brevibacillus</taxon>
    </lineage>
</organism>
<keyword evidence="4" id="KW-1185">Reference proteome</keyword>